<evidence type="ECO:0000259" key="2">
    <source>
        <dbReference type="Pfam" id="PF11695"/>
    </source>
</evidence>
<dbReference type="KEGG" id="nec:KGD82_20025"/>
<protein>
    <submittedName>
        <fullName evidence="3">DUF3291 domain-containing protein</fullName>
    </submittedName>
</protein>
<feature type="region of interest" description="Disordered" evidence="1">
    <location>
        <begin position="145"/>
        <end position="164"/>
    </location>
</feature>
<proteinExistence type="predicted"/>
<keyword evidence="4" id="KW-1185">Reference proteome</keyword>
<dbReference type="InterPro" id="IPR021708">
    <property type="entry name" value="DUF3291"/>
</dbReference>
<sequence>MRSLLPTRTVRHSAVSGRPRRGHGEPAPQGRGTILVESRTVTGDPRHLPALVAAFRARAEVHPGHLGEVHFSDDGASVRTVSRWRSSVDLRSFVERAHGDLLAYRVEAGRFPEVERTLWWSRSATAVTPEQAEARAVRLKAHGPGPGAFTLGSPVPAPARAGGA</sequence>
<dbReference type="Proteomes" id="UP000682416">
    <property type="component" value="Chromosome"/>
</dbReference>
<evidence type="ECO:0000256" key="1">
    <source>
        <dbReference type="SAM" id="MobiDB-lite"/>
    </source>
</evidence>
<name>A0A975L8E3_9ACTN</name>
<reference evidence="3" key="1">
    <citation type="submission" date="2021-05" db="EMBL/GenBank/DDBJ databases">
        <authorList>
            <person name="Kaiqin L."/>
            <person name="Jian G."/>
        </authorList>
    </citation>
    <scope>NUCLEOTIDE SEQUENCE</scope>
    <source>
        <strain evidence="3">HDS5</strain>
    </source>
</reference>
<dbReference type="EMBL" id="CP074402">
    <property type="protein sequence ID" value="QVJ00773.1"/>
    <property type="molecule type" value="Genomic_DNA"/>
</dbReference>
<feature type="region of interest" description="Disordered" evidence="1">
    <location>
        <begin position="1"/>
        <end position="32"/>
    </location>
</feature>
<feature type="domain" description="DUF3291" evidence="2">
    <location>
        <begin position="55"/>
        <end position="152"/>
    </location>
</feature>
<gene>
    <name evidence="3" type="ORF">KGD82_20025</name>
</gene>
<dbReference type="Pfam" id="PF11695">
    <property type="entry name" value="DUF3291"/>
    <property type="match status" value="1"/>
</dbReference>
<evidence type="ECO:0000313" key="4">
    <source>
        <dbReference type="Proteomes" id="UP000682416"/>
    </source>
</evidence>
<dbReference type="AlphaFoldDB" id="A0A975L8E3"/>
<organism evidence="3 4">
    <name type="scientific">Nocardiopsis eucommiae</name>
    <dbReference type="NCBI Taxonomy" id="2831970"/>
    <lineage>
        <taxon>Bacteria</taxon>
        <taxon>Bacillati</taxon>
        <taxon>Actinomycetota</taxon>
        <taxon>Actinomycetes</taxon>
        <taxon>Streptosporangiales</taxon>
        <taxon>Nocardiopsidaceae</taxon>
        <taxon>Nocardiopsis</taxon>
    </lineage>
</organism>
<evidence type="ECO:0000313" key="3">
    <source>
        <dbReference type="EMBL" id="QVJ00773.1"/>
    </source>
</evidence>
<accession>A0A975L8E3</accession>